<keyword evidence="3" id="KW-1185">Reference proteome</keyword>
<gene>
    <name evidence="2" type="ORF">BGZ80_007893</name>
</gene>
<sequence length="812" mass="93819">FVKKYADPNHTIDLKNIGDSVTSCTNDVIRSAIHTNLPISKVDSPDVDDFEDALNQRNIKIIQAPSSEAPQLHQFNLFDTPGLNDTRGSGRDEEHIENIYKALRKAGRIHLVLITIGKGPFSPRFQAAIKCYFDMFPEFHGLLAFVHTHFDYKDLHPQQEEVLSRFTEKKEALNKMMGRHTCQHFVIDCDIESTKPIRIGITQNIIRNILSLAPFNQPVAMNKALILKSPKMKVTDNILVDKYRAIQDAQRTTLDSKDGTQGAILRKLYEMETQLNSLRSEKHDLEEYIKEHNTSDFVMIHKSRLDESWGLFQLHHSMAFSKHEHIIHKRNIFSEKVDISEEQGDEGHSYWRMVCRRHGYKDGTLLAKLYTTRSSIYSKQISERKSQLIQLRNDLQRVEQDRFQYLSKHQSEMADIQKLVERNALYTQLIFRLSSERLLPEVFRHLINKKAYASMNLVTVEKVCLEIIDKDGTKPSDPGDQKIFNVLLLGDTQFGKNTFIEFVKKYADPDYTIDSSNIASSISSHSEEVIHSTIHTDLPIVSVVENASDLNDTTQGDEVHMASIYQALRRANDISLVLITVGMTPFTPGFQAVIKCYFDMFPGLHRLTAFVHTHVNYQDLHPSREKSVLRLAIRIEQLNDLMKGDSCSHFVIDCDLKTTSAIRTCITQNTIRNILYLAPLNEPVAVNRIQIYKSSKIKYTDSILVEKYKSIVDGMSMSQRFKDSQEARLDELRSEERDFGEHTKEHNTSDQTMIYELSFDEKWKIFHHSKIHYMEFPDQERVIRKKSIPCNNLKIVEEQGGEGQSYWKIEFR</sequence>
<accession>A0A9P6T196</accession>
<dbReference type="Proteomes" id="UP000703661">
    <property type="component" value="Unassembled WGS sequence"/>
</dbReference>
<feature type="coiled-coil region" evidence="1">
    <location>
        <begin position="268"/>
        <end position="295"/>
    </location>
</feature>
<evidence type="ECO:0000256" key="1">
    <source>
        <dbReference type="SAM" id="Coils"/>
    </source>
</evidence>
<feature type="non-terminal residue" evidence="2">
    <location>
        <position position="812"/>
    </location>
</feature>
<proteinExistence type="predicted"/>
<organism evidence="2 3">
    <name type="scientific">Entomortierella chlamydospora</name>
    <dbReference type="NCBI Taxonomy" id="101097"/>
    <lineage>
        <taxon>Eukaryota</taxon>
        <taxon>Fungi</taxon>
        <taxon>Fungi incertae sedis</taxon>
        <taxon>Mucoromycota</taxon>
        <taxon>Mortierellomycotina</taxon>
        <taxon>Mortierellomycetes</taxon>
        <taxon>Mortierellales</taxon>
        <taxon>Mortierellaceae</taxon>
        <taxon>Entomortierella</taxon>
    </lineage>
</organism>
<dbReference type="AlphaFoldDB" id="A0A9P6T196"/>
<protein>
    <submittedName>
        <fullName evidence="2">Uncharacterized protein</fullName>
    </submittedName>
</protein>
<keyword evidence="1" id="KW-0175">Coiled coil</keyword>
<dbReference type="InterPro" id="IPR027417">
    <property type="entry name" value="P-loop_NTPase"/>
</dbReference>
<comment type="caution">
    <text evidence="2">The sequence shown here is derived from an EMBL/GenBank/DDBJ whole genome shotgun (WGS) entry which is preliminary data.</text>
</comment>
<name>A0A9P6T196_9FUNG</name>
<reference evidence="2" key="1">
    <citation type="journal article" date="2020" name="Fungal Divers.">
        <title>Resolving the Mortierellaceae phylogeny through synthesis of multi-gene phylogenetics and phylogenomics.</title>
        <authorList>
            <person name="Vandepol N."/>
            <person name="Liber J."/>
            <person name="Desiro A."/>
            <person name="Na H."/>
            <person name="Kennedy M."/>
            <person name="Barry K."/>
            <person name="Grigoriev I.V."/>
            <person name="Miller A.N."/>
            <person name="O'Donnell K."/>
            <person name="Stajich J.E."/>
            <person name="Bonito G."/>
        </authorList>
    </citation>
    <scope>NUCLEOTIDE SEQUENCE</scope>
    <source>
        <strain evidence="2">NRRL 2769</strain>
    </source>
</reference>
<dbReference type="EMBL" id="JAAAID010000413">
    <property type="protein sequence ID" value="KAG0017817.1"/>
    <property type="molecule type" value="Genomic_DNA"/>
</dbReference>
<evidence type="ECO:0000313" key="2">
    <source>
        <dbReference type="EMBL" id="KAG0017817.1"/>
    </source>
</evidence>
<evidence type="ECO:0000313" key="3">
    <source>
        <dbReference type="Proteomes" id="UP000703661"/>
    </source>
</evidence>
<dbReference type="Gene3D" id="3.40.50.300">
    <property type="entry name" value="P-loop containing nucleotide triphosphate hydrolases"/>
    <property type="match status" value="1"/>
</dbReference>